<feature type="compositionally biased region" description="Polar residues" evidence="1">
    <location>
        <begin position="273"/>
        <end position="292"/>
    </location>
</feature>
<dbReference type="OrthoDB" id="6359008at2759"/>
<keyword evidence="5" id="KW-1185">Reference proteome</keyword>
<proteinExistence type="predicted"/>
<evidence type="ECO:0000256" key="1">
    <source>
        <dbReference type="SAM" id="MobiDB-lite"/>
    </source>
</evidence>
<protein>
    <submittedName>
        <fullName evidence="4">Uncharacterized protein</fullName>
    </submittedName>
</protein>
<dbReference type="VEuPathDB" id="TriTrypDB:TM35_000431090"/>
<comment type="caution">
    <text evidence="4">The sequence shown here is derived from an EMBL/GenBank/DDBJ whole genome shotgun (WGS) entry which is preliminary data.</text>
</comment>
<dbReference type="GeneID" id="39989788"/>
<dbReference type="Gene3D" id="2.60.120.1540">
    <property type="match status" value="1"/>
</dbReference>
<sequence length="342" mass="34624">MVMMRYVLCILSLLLSCACVHVLAEEVPAADLSDQVPDTESETKVLLQGTPVAQCTEATTGCTGEGDNHCHGDSSVENGLCKKVPENAQVTGAGACPQGTTNPPCNTTRDETLGSPNCAEPSGTDGCITNGPITEESCRGGSGDTHCTQPQQEPALSTSTRREEGQENGTPGPIGASGNPGEAAAGFPGSGVVASSSSEPSAPGPTPPAKLSGESSVEPSGDGQTGNKGNNTPPEGENGDNRVTTETQPSVDSPNTSATVSDDGSDTPKDESGTTPAESESSSNQQHVETADTTTSTTTTTTTLPPEPANNNKGDADSSSMSSVWVRVSLLIVVTLAFILVC</sequence>
<evidence type="ECO:0000256" key="3">
    <source>
        <dbReference type="SAM" id="SignalP"/>
    </source>
</evidence>
<keyword evidence="2" id="KW-1133">Transmembrane helix</keyword>
<dbReference type="Proteomes" id="UP000192257">
    <property type="component" value="Unassembled WGS sequence"/>
</dbReference>
<feature type="compositionally biased region" description="Polar residues" evidence="1">
    <location>
        <begin position="241"/>
        <end position="262"/>
    </location>
</feature>
<dbReference type="STRING" id="67003.A0A1X0NIX7"/>
<feature type="region of interest" description="Disordered" evidence="1">
    <location>
        <begin position="138"/>
        <end position="319"/>
    </location>
</feature>
<gene>
    <name evidence="4" type="ORF">TM35_000431090</name>
</gene>
<feature type="compositionally biased region" description="Low complexity" evidence="1">
    <location>
        <begin position="183"/>
        <end position="201"/>
    </location>
</feature>
<dbReference type="EMBL" id="NBCO01000043">
    <property type="protein sequence ID" value="ORC84541.1"/>
    <property type="molecule type" value="Genomic_DNA"/>
</dbReference>
<evidence type="ECO:0000256" key="2">
    <source>
        <dbReference type="SAM" id="Phobius"/>
    </source>
</evidence>
<feature type="signal peptide" evidence="3">
    <location>
        <begin position="1"/>
        <end position="24"/>
    </location>
</feature>
<keyword evidence="2" id="KW-0472">Membrane</keyword>
<dbReference type="AlphaFoldDB" id="A0A1X0NIX7"/>
<reference evidence="4 5" key="1">
    <citation type="submission" date="2017-03" db="EMBL/GenBank/DDBJ databases">
        <title>An alternative strategy for trypanosome survival in the mammalian bloodstream revealed through genome and transcriptome analysis of the ubiquitous bovine parasite Trypanosoma (Megatrypanum) theileri.</title>
        <authorList>
            <person name="Kelly S."/>
            <person name="Ivens A."/>
            <person name="Mott A."/>
            <person name="O'Neill E."/>
            <person name="Emms D."/>
            <person name="Macleod O."/>
            <person name="Voorheis P."/>
            <person name="Matthews J."/>
            <person name="Matthews K."/>
            <person name="Carrington M."/>
        </authorList>
    </citation>
    <scope>NUCLEOTIDE SEQUENCE [LARGE SCALE GENOMIC DNA]</scope>
    <source>
        <strain evidence="4">Edinburgh</strain>
    </source>
</reference>
<dbReference type="PROSITE" id="PS51257">
    <property type="entry name" value="PROKAR_LIPOPROTEIN"/>
    <property type="match status" value="1"/>
</dbReference>
<feature type="compositionally biased region" description="Low complexity" evidence="1">
    <location>
        <begin position="293"/>
        <end position="303"/>
    </location>
</feature>
<feature type="transmembrane region" description="Helical" evidence="2">
    <location>
        <begin position="324"/>
        <end position="341"/>
    </location>
</feature>
<keyword evidence="3" id="KW-0732">Signal</keyword>
<name>A0A1X0NIX7_9TRYP</name>
<evidence type="ECO:0000313" key="5">
    <source>
        <dbReference type="Proteomes" id="UP000192257"/>
    </source>
</evidence>
<evidence type="ECO:0000313" key="4">
    <source>
        <dbReference type="EMBL" id="ORC84541.1"/>
    </source>
</evidence>
<feature type="chain" id="PRO_5012732946" evidence="3">
    <location>
        <begin position="25"/>
        <end position="342"/>
    </location>
</feature>
<dbReference type="RefSeq" id="XP_028878607.1">
    <property type="nucleotide sequence ID" value="XM_029030008.1"/>
</dbReference>
<organism evidence="4 5">
    <name type="scientific">Trypanosoma theileri</name>
    <dbReference type="NCBI Taxonomy" id="67003"/>
    <lineage>
        <taxon>Eukaryota</taxon>
        <taxon>Discoba</taxon>
        <taxon>Euglenozoa</taxon>
        <taxon>Kinetoplastea</taxon>
        <taxon>Metakinetoplastina</taxon>
        <taxon>Trypanosomatida</taxon>
        <taxon>Trypanosomatidae</taxon>
        <taxon>Trypanosoma</taxon>
    </lineage>
</organism>
<feature type="compositionally biased region" description="Polar residues" evidence="1">
    <location>
        <begin position="145"/>
        <end position="159"/>
    </location>
</feature>
<keyword evidence="2" id="KW-0812">Transmembrane</keyword>
<accession>A0A1X0NIX7</accession>